<organism evidence="2 3">
    <name type="scientific">Oncorhynchus mykiss</name>
    <name type="common">Rainbow trout</name>
    <name type="synonym">Salmo gairdneri</name>
    <dbReference type="NCBI Taxonomy" id="8022"/>
    <lineage>
        <taxon>Eukaryota</taxon>
        <taxon>Metazoa</taxon>
        <taxon>Chordata</taxon>
        <taxon>Craniata</taxon>
        <taxon>Vertebrata</taxon>
        <taxon>Euteleostomi</taxon>
        <taxon>Actinopterygii</taxon>
        <taxon>Neopterygii</taxon>
        <taxon>Teleostei</taxon>
        <taxon>Protacanthopterygii</taxon>
        <taxon>Salmoniformes</taxon>
        <taxon>Salmonidae</taxon>
        <taxon>Salmoninae</taxon>
        <taxon>Oncorhynchus</taxon>
    </lineage>
</organism>
<sequence>MALLSRMKNVKKLHFSLLLVLVHVCFAQADYAPFFYDNGPYSSNGNLALFSLTEDTPVGKT</sequence>
<reference evidence="2" key="2">
    <citation type="submission" date="2014-03" db="EMBL/GenBank/DDBJ databases">
        <authorList>
            <person name="Genoscope - CEA"/>
        </authorList>
    </citation>
    <scope>NUCLEOTIDE SEQUENCE</scope>
</reference>
<proteinExistence type="predicted"/>
<reference evidence="2" key="1">
    <citation type="journal article" date="2014" name="Nat. Commun.">
        <title>The rainbow trout genome provides novel insights into evolution after whole-genome duplication in vertebrates.</title>
        <authorList>
            <person name="Berthelot C."/>
            <person name="Brunet F."/>
            <person name="Chalopin D."/>
            <person name="Juanchich A."/>
            <person name="Bernard M."/>
            <person name="Noel B."/>
            <person name="Bento P."/>
            <person name="Da Silva C."/>
            <person name="Labadie K."/>
            <person name="Alberti A."/>
            <person name="Aury J.M."/>
            <person name="Louis A."/>
            <person name="Dehais P."/>
            <person name="Bardou P."/>
            <person name="Montfort J."/>
            <person name="Klopp C."/>
            <person name="Cabau C."/>
            <person name="Gaspin C."/>
            <person name="Thorgaard G.H."/>
            <person name="Boussaha M."/>
            <person name="Quillet E."/>
            <person name="Guyomard R."/>
            <person name="Galiana D."/>
            <person name="Bobe J."/>
            <person name="Volff J.N."/>
            <person name="Genet C."/>
            <person name="Wincker P."/>
            <person name="Jaillon O."/>
            <person name="Roest Crollius H."/>
            <person name="Guiguen Y."/>
        </authorList>
    </citation>
    <scope>NUCLEOTIDE SEQUENCE [LARGE SCALE GENOMIC DNA]</scope>
</reference>
<evidence type="ECO:0000256" key="1">
    <source>
        <dbReference type="SAM" id="SignalP"/>
    </source>
</evidence>
<evidence type="ECO:0000313" key="2">
    <source>
        <dbReference type="EMBL" id="CDQ58814.1"/>
    </source>
</evidence>
<feature type="signal peptide" evidence="1">
    <location>
        <begin position="1"/>
        <end position="29"/>
    </location>
</feature>
<evidence type="ECO:0000313" key="3">
    <source>
        <dbReference type="Proteomes" id="UP000193380"/>
    </source>
</evidence>
<protein>
    <submittedName>
        <fullName evidence="2">Uncharacterized protein</fullName>
    </submittedName>
</protein>
<name>A0A060W0R8_ONCMY</name>
<dbReference type="EMBL" id="FR904312">
    <property type="protein sequence ID" value="CDQ58814.1"/>
    <property type="molecule type" value="Genomic_DNA"/>
</dbReference>
<dbReference type="PaxDb" id="8022-A0A060W0R8"/>
<dbReference type="STRING" id="8022.A0A060W0R8"/>
<accession>A0A060W0R8</accession>
<feature type="chain" id="PRO_5001594465" evidence="1">
    <location>
        <begin position="30"/>
        <end position="61"/>
    </location>
</feature>
<dbReference type="AlphaFoldDB" id="A0A060W0R8"/>
<dbReference type="Proteomes" id="UP000193380">
    <property type="component" value="Unassembled WGS sequence"/>
</dbReference>
<keyword evidence="1" id="KW-0732">Signal</keyword>
<gene>
    <name evidence="2" type="ORF">GSONMT00078541001</name>
</gene>